<proteinExistence type="predicted"/>
<evidence type="ECO:0000256" key="1">
    <source>
        <dbReference type="ARBA" id="ARBA00022654"/>
    </source>
</evidence>
<dbReference type="PRINTS" id="PR01549">
    <property type="entry name" value="AUTOINDCRSYN"/>
</dbReference>
<keyword evidence="2" id="KW-0808">Transferase</keyword>
<gene>
    <name evidence="5" type="ORF">CGL2_06010002</name>
</gene>
<evidence type="ECO:0000256" key="4">
    <source>
        <dbReference type="ARBA" id="ARBA00022929"/>
    </source>
</evidence>
<evidence type="ECO:0000313" key="5">
    <source>
        <dbReference type="EMBL" id="EDZ37921.1"/>
    </source>
</evidence>
<dbReference type="InterPro" id="IPR016181">
    <property type="entry name" value="Acyl_CoA_acyltransferase"/>
</dbReference>
<dbReference type="AlphaFoldDB" id="B6ASI2"/>
<dbReference type="PROSITE" id="PS51187">
    <property type="entry name" value="AUTOINDUCER_SYNTH_2"/>
    <property type="match status" value="1"/>
</dbReference>
<sequence>MKCEKVCFVEDDLCVREIEEKKDHLKAYHLRHKVYCEILRWVEASPDELEIDRYDFFSTSLGVFEPSGHLLGVIRIIPSDSLFMLEKDFLPLVSPDHRIRKECDTAEITRLTTLVPHHLTGTIQHRISMLLYKGVYHWSLLNGVRYLYFVVEARFLRVLKRGGFPCMPIGPVTTLGEGVQTVAVILDWEVFRLEANLGHPTFFHWIANRPQASPRREPLLQHEHDCVLLASPSR</sequence>
<keyword evidence="4" id="KW-0071">Autoinducer synthesis</keyword>
<name>B6ASI2_9BACT</name>
<dbReference type="InterPro" id="IPR001690">
    <property type="entry name" value="Autoind_synthase"/>
</dbReference>
<evidence type="ECO:0000256" key="2">
    <source>
        <dbReference type="ARBA" id="ARBA00022679"/>
    </source>
</evidence>
<dbReference type="PANTHER" id="PTHR39322">
    <property type="entry name" value="ACYL-HOMOSERINE-LACTONE SYNTHASE"/>
    <property type="match status" value="1"/>
</dbReference>
<dbReference type="Pfam" id="PF00765">
    <property type="entry name" value="Autoind_synth"/>
    <property type="match status" value="1"/>
</dbReference>
<protein>
    <submittedName>
        <fullName evidence="5">Autoinducer biosynthetic protein/LuxI-type quorum sensing regulator</fullName>
    </submittedName>
</protein>
<accession>B6ASI2</accession>
<dbReference type="SUPFAM" id="SSF55729">
    <property type="entry name" value="Acyl-CoA N-acyltransferases (Nat)"/>
    <property type="match status" value="1"/>
</dbReference>
<dbReference type="GO" id="GO:0009372">
    <property type="term" value="P:quorum sensing"/>
    <property type="evidence" value="ECO:0007669"/>
    <property type="project" value="UniProtKB-KW"/>
</dbReference>
<dbReference type="PANTHER" id="PTHR39322:SF1">
    <property type="entry name" value="ISOVALERYL-HOMOSERINE LACTONE SYNTHASE"/>
    <property type="match status" value="1"/>
</dbReference>
<dbReference type="EMBL" id="DS995274">
    <property type="protein sequence ID" value="EDZ37921.1"/>
    <property type="molecule type" value="Genomic_DNA"/>
</dbReference>
<dbReference type="GO" id="GO:0016740">
    <property type="term" value="F:transferase activity"/>
    <property type="evidence" value="ECO:0007669"/>
    <property type="project" value="UniProtKB-KW"/>
</dbReference>
<reference evidence="5" key="1">
    <citation type="journal article" date="2004" name="Nature">
        <title>Community structure and metabolism through reconstruction of microbial genomes from the environment.</title>
        <authorList>
            <person name="Tyson G.W."/>
            <person name="Chapman J."/>
            <person name="Hugenholtz P."/>
            <person name="Allen E.E."/>
            <person name="Ram R.J."/>
            <person name="Richardson P.M."/>
            <person name="Solovyev V.V."/>
            <person name="Rubin E.M."/>
            <person name="Rokhsar D.S."/>
            <person name="Banfield J.F."/>
        </authorList>
    </citation>
    <scope>NUCLEOTIDE SEQUENCE [LARGE SCALE GENOMIC DNA]</scope>
</reference>
<reference evidence="5" key="2">
    <citation type="journal article" date="2008" name="PLoS Biol.">
        <title>Population genomic analysis of strain variation in Leptospirillum group II bacteria involved in acid mine drainage formation.</title>
        <authorList>
            <person name="Simmons S.L."/>
            <person name="Dibartolo G."/>
            <person name="Denef V.J."/>
            <person name="Goltsman D.S."/>
            <person name="Thelen M.P."/>
            <person name="Banfield J.F."/>
        </authorList>
    </citation>
    <scope>NUCLEOTIDE SEQUENCE [LARGE SCALE GENOMIC DNA]</scope>
</reference>
<keyword evidence="3" id="KW-0949">S-adenosyl-L-methionine</keyword>
<organism evidence="5">
    <name type="scientific">Leptospirillum sp. Group II '5-way CG'</name>
    <dbReference type="NCBI Taxonomy" id="419541"/>
    <lineage>
        <taxon>Bacteria</taxon>
        <taxon>Pseudomonadati</taxon>
        <taxon>Nitrospirota</taxon>
        <taxon>Nitrospiria</taxon>
        <taxon>Nitrospirales</taxon>
        <taxon>Nitrospiraceae</taxon>
        <taxon>Leptospirillum</taxon>
    </lineage>
</organism>
<evidence type="ECO:0000256" key="3">
    <source>
        <dbReference type="ARBA" id="ARBA00022691"/>
    </source>
</evidence>
<dbReference type="GO" id="GO:0007165">
    <property type="term" value="P:signal transduction"/>
    <property type="evidence" value="ECO:0007669"/>
    <property type="project" value="TreeGrafter"/>
</dbReference>
<dbReference type="Gene3D" id="3.40.630.30">
    <property type="match status" value="1"/>
</dbReference>
<keyword evidence="1" id="KW-0673">Quorum sensing</keyword>